<sequence>MSMTSNNNCLKIQHISRLSVDGGSSSMVIVLNWPTSGSNYQRWRGS</sequence>
<evidence type="ECO:0000313" key="1">
    <source>
        <dbReference type="EMBL" id="KNZ64256.1"/>
    </source>
</evidence>
<accession>A0A0L6VU99</accession>
<dbReference type="EMBL" id="LAVV01000555">
    <property type="protein sequence ID" value="KNZ64256.1"/>
    <property type="molecule type" value="Genomic_DNA"/>
</dbReference>
<keyword evidence="2" id="KW-1185">Reference proteome</keyword>
<name>A0A0L6VU99_9BASI</name>
<reference evidence="1 2" key="1">
    <citation type="submission" date="2015-08" db="EMBL/GenBank/DDBJ databases">
        <title>Next Generation Sequencing and Analysis of the Genome of Puccinia sorghi L Schw, the Causal Agent of Maize Common Rust.</title>
        <authorList>
            <person name="Rochi L."/>
            <person name="Burguener G."/>
            <person name="Darino M."/>
            <person name="Turjanski A."/>
            <person name="Kreff E."/>
            <person name="Dieguez M.J."/>
            <person name="Sacco F."/>
        </authorList>
    </citation>
    <scope>NUCLEOTIDE SEQUENCE [LARGE SCALE GENOMIC DNA]</scope>
    <source>
        <strain evidence="1 2">RO10H11247</strain>
    </source>
</reference>
<evidence type="ECO:0000313" key="2">
    <source>
        <dbReference type="Proteomes" id="UP000037035"/>
    </source>
</evidence>
<dbReference type="VEuPathDB" id="FungiDB:VP01_104g4"/>
<organism evidence="1 2">
    <name type="scientific">Puccinia sorghi</name>
    <dbReference type="NCBI Taxonomy" id="27349"/>
    <lineage>
        <taxon>Eukaryota</taxon>
        <taxon>Fungi</taxon>
        <taxon>Dikarya</taxon>
        <taxon>Basidiomycota</taxon>
        <taxon>Pucciniomycotina</taxon>
        <taxon>Pucciniomycetes</taxon>
        <taxon>Pucciniales</taxon>
        <taxon>Pucciniaceae</taxon>
        <taxon>Puccinia</taxon>
    </lineage>
</organism>
<gene>
    <name evidence="1" type="ORF">VP01_104g4</name>
</gene>
<comment type="caution">
    <text evidence="1">The sequence shown here is derived from an EMBL/GenBank/DDBJ whole genome shotgun (WGS) entry which is preliminary data.</text>
</comment>
<proteinExistence type="predicted"/>
<dbReference type="Proteomes" id="UP000037035">
    <property type="component" value="Unassembled WGS sequence"/>
</dbReference>
<protein>
    <submittedName>
        <fullName evidence="1">Uncharacterized protein</fullName>
    </submittedName>
</protein>
<dbReference type="AlphaFoldDB" id="A0A0L6VU99"/>